<dbReference type="Pfam" id="PF06739">
    <property type="entry name" value="SBBP"/>
    <property type="match status" value="1"/>
</dbReference>
<name>A0A812PEC0_9DINO</name>
<evidence type="ECO:0000256" key="1">
    <source>
        <dbReference type="SAM" id="MobiDB-lite"/>
    </source>
</evidence>
<evidence type="ECO:0000313" key="3">
    <source>
        <dbReference type="Proteomes" id="UP000604046"/>
    </source>
</evidence>
<dbReference type="SUPFAM" id="SSF101898">
    <property type="entry name" value="NHL repeat"/>
    <property type="match status" value="1"/>
</dbReference>
<protein>
    <submittedName>
        <fullName evidence="2">CACNA1A protein</fullName>
    </submittedName>
</protein>
<comment type="caution">
    <text evidence="2">The sequence shown here is derived from an EMBL/GenBank/DDBJ whole genome shotgun (WGS) entry which is preliminary data.</text>
</comment>
<dbReference type="EMBL" id="CAJNDS010002137">
    <property type="protein sequence ID" value="CAE7347057.1"/>
    <property type="molecule type" value="Genomic_DNA"/>
</dbReference>
<feature type="compositionally biased region" description="Basic residues" evidence="1">
    <location>
        <begin position="253"/>
        <end position="262"/>
    </location>
</feature>
<feature type="region of interest" description="Disordered" evidence="1">
    <location>
        <begin position="248"/>
        <end position="282"/>
    </location>
</feature>
<keyword evidence="3" id="KW-1185">Reference proteome</keyword>
<organism evidence="2 3">
    <name type="scientific">Symbiodinium natans</name>
    <dbReference type="NCBI Taxonomy" id="878477"/>
    <lineage>
        <taxon>Eukaryota</taxon>
        <taxon>Sar</taxon>
        <taxon>Alveolata</taxon>
        <taxon>Dinophyceae</taxon>
        <taxon>Suessiales</taxon>
        <taxon>Symbiodiniaceae</taxon>
        <taxon>Symbiodinium</taxon>
    </lineage>
</organism>
<proteinExistence type="predicted"/>
<dbReference type="PANTHER" id="PTHR35580">
    <property type="entry name" value="CELL SURFACE GLYCOPROTEIN (S-LAYER PROTEIN)-LIKE PROTEIN"/>
    <property type="match status" value="1"/>
</dbReference>
<dbReference type="PANTHER" id="PTHR35580:SF1">
    <property type="entry name" value="PHYTASE-LIKE DOMAIN-CONTAINING PROTEIN"/>
    <property type="match status" value="1"/>
</dbReference>
<sequence>MDMAVHKKRLRKKLVALKVDSSGDIFIQLEWSRSQVSLIKVSSAGGRYWTYDTASSGQVHVLGGGNLQLDPSGDAIFTGYTGGSLNGTNNLGDIVVCKITSQGAESYILQTGTDASDTSTALAVDSSGNAYVAGTTTGSLPGFSASGGEDAIIIKVSASGSVLWNLQVGGSDHDRFNAMQLHASGYLFAAGSGALDGLPSAGGTDFLLCAVDAVAGTLVWAHQAGSSGLDQGAHYLRLDDAGDAYVAGTSGSHKCRTKRASKPKNQESESQKKALTRNLTKK</sequence>
<dbReference type="Proteomes" id="UP000604046">
    <property type="component" value="Unassembled WGS sequence"/>
</dbReference>
<gene>
    <name evidence="2" type="primary">CACNA1A</name>
    <name evidence="2" type="ORF">SNAT2548_LOCUS18210</name>
</gene>
<evidence type="ECO:0000313" key="2">
    <source>
        <dbReference type="EMBL" id="CAE7347057.1"/>
    </source>
</evidence>
<dbReference type="AlphaFoldDB" id="A0A812PEC0"/>
<accession>A0A812PEC0</accession>
<dbReference type="InterPro" id="IPR052918">
    <property type="entry name" value="Motility_Chemotaxis_Reg"/>
</dbReference>
<dbReference type="InterPro" id="IPR010620">
    <property type="entry name" value="SBBP_repeat"/>
</dbReference>
<reference evidence="2" key="1">
    <citation type="submission" date="2021-02" db="EMBL/GenBank/DDBJ databases">
        <authorList>
            <person name="Dougan E. K."/>
            <person name="Rhodes N."/>
            <person name="Thang M."/>
            <person name="Chan C."/>
        </authorList>
    </citation>
    <scope>NUCLEOTIDE SEQUENCE</scope>
</reference>